<comment type="caution">
    <text evidence="1">The sequence shown here is derived from an EMBL/GenBank/DDBJ whole genome shotgun (WGS) entry which is preliminary data.</text>
</comment>
<dbReference type="Proteomes" id="UP000789572">
    <property type="component" value="Unassembled WGS sequence"/>
</dbReference>
<feature type="non-terminal residue" evidence="1">
    <location>
        <position position="53"/>
    </location>
</feature>
<proteinExistence type="predicted"/>
<organism evidence="1 2">
    <name type="scientific">Paraglomus occultum</name>
    <dbReference type="NCBI Taxonomy" id="144539"/>
    <lineage>
        <taxon>Eukaryota</taxon>
        <taxon>Fungi</taxon>
        <taxon>Fungi incertae sedis</taxon>
        <taxon>Mucoromycota</taxon>
        <taxon>Glomeromycotina</taxon>
        <taxon>Glomeromycetes</taxon>
        <taxon>Paraglomerales</taxon>
        <taxon>Paraglomeraceae</taxon>
        <taxon>Paraglomus</taxon>
    </lineage>
</organism>
<protein>
    <submittedName>
        <fullName evidence="1">11162_t:CDS:1</fullName>
    </submittedName>
</protein>
<keyword evidence="2" id="KW-1185">Reference proteome</keyword>
<evidence type="ECO:0000313" key="2">
    <source>
        <dbReference type="Proteomes" id="UP000789572"/>
    </source>
</evidence>
<evidence type="ECO:0000313" key="1">
    <source>
        <dbReference type="EMBL" id="CAG8585908.1"/>
    </source>
</evidence>
<reference evidence="1" key="1">
    <citation type="submission" date="2021-06" db="EMBL/GenBank/DDBJ databases">
        <authorList>
            <person name="Kallberg Y."/>
            <person name="Tangrot J."/>
            <person name="Rosling A."/>
        </authorList>
    </citation>
    <scope>NUCLEOTIDE SEQUENCE</scope>
    <source>
        <strain evidence="1">IA702</strain>
    </source>
</reference>
<accession>A0A9N9C028</accession>
<dbReference type="AlphaFoldDB" id="A0A9N9C028"/>
<name>A0A9N9C028_9GLOM</name>
<sequence length="53" mass="6567">MSMPCLCTPYKRLDLQRQKTIRSFKVGAKVRLRKMIQKYYTRWEQDAMQDYYV</sequence>
<gene>
    <name evidence="1" type="ORF">POCULU_LOCUS6723</name>
</gene>
<dbReference type="EMBL" id="CAJVPJ010001310">
    <property type="protein sequence ID" value="CAG8585908.1"/>
    <property type="molecule type" value="Genomic_DNA"/>
</dbReference>